<feature type="region of interest" description="Disordered" evidence="1">
    <location>
        <begin position="148"/>
        <end position="216"/>
    </location>
</feature>
<feature type="compositionally biased region" description="Polar residues" evidence="1">
    <location>
        <begin position="41"/>
        <end position="51"/>
    </location>
</feature>
<evidence type="ECO:0000313" key="3">
    <source>
        <dbReference type="Proteomes" id="UP000728185"/>
    </source>
</evidence>
<feature type="compositionally biased region" description="Low complexity" evidence="1">
    <location>
        <begin position="162"/>
        <end position="181"/>
    </location>
</feature>
<gene>
    <name evidence="2" type="ORF">FBUS_03976</name>
</gene>
<reference evidence="2" key="1">
    <citation type="submission" date="2019-05" db="EMBL/GenBank/DDBJ databases">
        <title>Annotation for the trematode Fasciolopsis buski.</title>
        <authorList>
            <person name="Choi Y.-J."/>
        </authorList>
    </citation>
    <scope>NUCLEOTIDE SEQUENCE</scope>
    <source>
        <strain evidence="2">HT</strain>
        <tissue evidence="2">Whole worm</tissue>
    </source>
</reference>
<keyword evidence="3" id="KW-1185">Reference proteome</keyword>
<name>A0A8E0RLF5_9TREM</name>
<evidence type="ECO:0000256" key="1">
    <source>
        <dbReference type="SAM" id="MobiDB-lite"/>
    </source>
</evidence>
<organism evidence="2 3">
    <name type="scientific">Fasciolopsis buskii</name>
    <dbReference type="NCBI Taxonomy" id="27845"/>
    <lineage>
        <taxon>Eukaryota</taxon>
        <taxon>Metazoa</taxon>
        <taxon>Spiralia</taxon>
        <taxon>Lophotrochozoa</taxon>
        <taxon>Platyhelminthes</taxon>
        <taxon>Trematoda</taxon>
        <taxon>Digenea</taxon>
        <taxon>Plagiorchiida</taxon>
        <taxon>Echinostomata</taxon>
        <taxon>Echinostomatoidea</taxon>
        <taxon>Fasciolidae</taxon>
        <taxon>Fasciolopsis</taxon>
    </lineage>
</organism>
<accession>A0A8E0RLF5</accession>
<protein>
    <submittedName>
        <fullName evidence="2">Uncharacterized protein</fullName>
    </submittedName>
</protein>
<dbReference type="EMBL" id="LUCM01009592">
    <property type="protein sequence ID" value="KAA0186729.1"/>
    <property type="molecule type" value="Genomic_DNA"/>
</dbReference>
<proteinExistence type="predicted"/>
<dbReference type="AlphaFoldDB" id="A0A8E0RLF5"/>
<sequence length="216" mass="21953">MPSDAGMQQFLASAAVAVLHPTPASDNGGRSSGPAGDAMSAVSTGGCSPHSSPIAVTPFPGSAYQELSAHHAVSSHGRDGTATTTTVSPAPADLVHIGGFGTLAGTTSTFTSANSAVEHQTSRQLQRQASAATLISGSFRMLYYGQPQRYGSNAEGRSPHHQQQQQQQRANMAAAMLDAAATSNDSQSTVPGSDSSNFMSTAAGNAASGKTRFVSR</sequence>
<comment type="caution">
    <text evidence="2">The sequence shown here is derived from an EMBL/GenBank/DDBJ whole genome shotgun (WGS) entry which is preliminary data.</text>
</comment>
<feature type="compositionally biased region" description="Polar residues" evidence="1">
    <location>
        <begin position="182"/>
        <end position="203"/>
    </location>
</feature>
<dbReference type="Proteomes" id="UP000728185">
    <property type="component" value="Unassembled WGS sequence"/>
</dbReference>
<evidence type="ECO:0000313" key="2">
    <source>
        <dbReference type="EMBL" id="KAA0186729.1"/>
    </source>
</evidence>
<feature type="region of interest" description="Disordered" evidence="1">
    <location>
        <begin position="22"/>
        <end position="54"/>
    </location>
</feature>